<dbReference type="EMBL" id="JBHSQS010000009">
    <property type="protein sequence ID" value="MFC5925022.1"/>
    <property type="molecule type" value="Genomic_DNA"/>
</dbReference>
<gene>
    <name evidence="2" type="ORF">ACFQGL_16895</name>
</gene>
<evidence type="ECO:0000313" key="2">
    <source>
        <dbReference type="EMBL" id="MFC5925022.1"/>
    </source>
</evidence>
<comment type="caution">
    <text evidence="2">The sequence shown here is derived from an EMBL/GenBank/DDBJ whole genome shotgun (WGS) entry which is preliminary data.</text>
</comment>
<keyword evidence="1" id="KW-1133">Transmembrane helix</keyword>
<accession>A0ABW1H9E8</accession>
<sequence>MWLGPSKDDGQPVLGPAVSLTVLVLSLVLTAIAAVLSVVIWYGTREWSRGRRWAVAGPLVVVAVGVAVLGVGSLFPARWAGDVMLGCLLLIAAAAMAAVSAQVVRVRPSAARDRLRKRFEELRKDRPR</sequence>
<evidence type="ECO:0008006" key="4">
    <source>
        <dbReference type="Google" id="ProtNLM"/>
    </source>
</evidence>
<organism evidence="2 3">
    <name type="scientific">Micromonospora vulcania</name>
    <dbReference type="NCBI Taxonomy" id="1441873"/>
    <lineage>
        <taxon>Bacteria</taxon>
        <taxon>Bacillati</taxon>
        <taxon>Actinomycetota</taxon>
        <taxon>Actinomycetes</taxon>
        <taxon>Micromonosporales</taxon>
        <taxon>Micromonosporaceae</taxon>
        <taxon>Micromonospora</taxon>
    </lineage>
</organism>
<dbReference type="Proteomes" id="UP001596226">
    <property type="component" value="Unassembled WGS sequence"/>
</dbReference>
<keyword evidence="1" id="KW-0812">Transmembrane</keyword>
<proteinExistence type="predicted"/>
<evidence type="ECO:0000313" key="3">
    <source>
        <dbReference type="Proteomes" id="UP001596226"/>
    </source>
</evidence>
<feature type="transmembrane region" description="Helical" evidence="1">
    <location>
        <begin position="54"/>
        <end position="77"/>
    </location>
</feature>
<dbReference type="RefSeq" id="WP_377512782.1">
    <property type="nucleotide sequence ID" value="NZ_JBHSQS010000009.1"/>
</dbReference>
<name>A0ABW1H9E8_9ACTN</name>
<feature type="transmembrane region" description="Helical" evidence="1">
    <location>
        <begin position="20"/>
        <end position="42"/>
    </location>
</feature>
<keyword evidence="1" id="KW-0472">Membrane</keyword>
<reference evidence="3" key="1">
    <citation type="journal article" date="2019" name="Int. J. Syst. Evol. Microbiol.">
        <title>The Global Catalogue of Microorganisms (GCM) 10K type strain sequencing project: providing services to taxonomists for standard genome sequencing and annotation.</title>
        <authorList>
            <consortium name="The Broad Institute Genomics Platform"/>
            <consortium name="The Broad Institute Genome Sequencing Center for Infectious Disease"/>
            <person name="Wu L."/>
            <person name="Ma J."/>
        </authorList>
    </citation>
    <scope>NUCLEOTIDE SEQUENCE [LARGE SCALE GENOMIC DNA]</scope>
    <source>
        <strain evidence="3">CGMCC 4.7144</strain>
    </source>
</reference>
<protein>
    <recommendedName>
        <fullName evidence="4">Integral membrane protein</fullName>
    </recommendedName>
</protein>
<keyword evidence="3" id="KW-1185">Reference proteome</keyword>
<evidence type="ECO:0000256" key="1">
    <source>
        <dbReference type="SAM" id="Phobius"/>
    </source>
</evidence>
<feature type="transmembrane region" description="Helical" evidence="1">
    <location>
        <begin position="83"/>
        <end position="104"/>
    </location>
</feature>